<dbReference type="InterPro" id="IPR029058">
    <property type="entry name" value="AB_hydrolase_fold"/>
</dbReference>
<dbReference type="EMBL" id="CAADRA010006836">
    <property type="protein sequence ID" value="VFT97084.1"/>
    <property type="molecule type" value="Genomic_DNA"/>
</dbReference>
<sequence length="346" mass="37930">MLEGWLSRPYALAAGIGLLGASVIYLTSYDPSLDSSRIAIPLNDDERSVAQLSEHSLGHDVVSKSSPKRKAQLFAQTWIPQSGSADAKAVVILVHGLNEHSSNMLSLVQSLLEEGYIVYAFDHEGFGRSSGLHAHVYCFESLVDDIHQHIQTVHAKWPSKKRFVLGGSLGGALILHRLLKDASDVDGAIIQCPALEIHASRKPPAAIQAIGFAIKQVAPHLALLSSNGGKGSSESVREQMQKIKLADPLYYTGKLRVGTAFEVSQCVEMLQQKLQLKRSLPLAILLQHGTADVICSIEGSQEWFDRIEDCPDKTFKSYEDTAHDLLHEPAANQVVEDVIKWLNQRC</sequence>
<protein>
    <submittedName>
        <fullName evidence="3">Aste57867_20398 protein</fullName>
    </submittedName>
</protein>
<name>A0A485LFK9_9STRA</name>
<dbReference type="InterPro" id="IPR022742">
    <property type="entry name" value="Hydrolase_4"/>
</dbReference>
<evidence type="ECO:0000313" key="4">
    <source>
        <dbReference type="Proteomes" id="UP000332933"/>
    </source>
</evidence>
<dbReference type="SUPFAM" id="SSF53474">
    <property type="entry name" value="alpha/beta-Hydrolases"/>
    <property type="match status" value="1"/>
</dbReference>
<gene>
    <name evidence="3" type="primary">Aste57867_20398</name>
    <name evidence="2" type="ORF">As57867_020332</name>
    <name evidence="3" type="ORF">ASTE57867_20398</name>
</gene>
<feature type="domain" description="Serine aminopeptidase S33" evidence="1">
    <location>
        <begin position="86"/>
        <end position="329"/>
    </location>
</feature>
<keyword evidence="4" id="KW-1185">Reference proteome</keyword>
<dbReference type="PANTHER" id="PTHR11614">
    <property type="entry name" value="PHOSPHOLIPASE-RELATED"/>
    <property type="match status" value="1"/>
</dbReference>
<evidence type="ECO:0000259" key="1">
    <source>
        <dbReference type="Pfam" id="PF12146"/>
    </source>
</evidence>
<evidence type="ECO:0000313" key="2">
    <source>
        <dbReference type="EMBL" id="KAF0687906.1"/>
    </source>
</evidence>
<dbReference type="AlphaFoldDB" id="A0A485LFK9"/>
<reference evidence="3 4" key="1">
    <citation type="submission" date="2019-03" db="EMBL/GenBank/DDBJ databases">
        <authorList>
            <person name="Gaulin E."/>
            <person name="Dumas B."/>
        </authorList>
    </citation>
    <scope>NUCLEOTIDE SEQUENCE [LARGE SCALE GENOMIC DNA]</scope>
    <source>
        <strain evidence="3">CBS 568.67</strain>
    </source>
</reference>
<proteinExistence type="predicted"/>
<dbReference type="Gene3D" id="3.40.50.1820">
    <property type="entry name" value="alpha/beta hydrolase"/>
    <property type="match status" value="1"/>
</dbReference>
<accession>A0A485LFK9</accession>
<dbReference type="InterPro" id="IPR051044">
    <property type="entry name" value="MAG_DAG_Lipase"/>
</dbReference>
<dbReference type="EMBL" id="VJMH01006813">
    <property type="protein sequence ID" value="KAF0687906.1"/>
    <property type="molecule type" value="Genomic_DNA"/>
</dbReference>
<dbReference type="Proteomes" id="UP000332933">
    <property type="component" value="Unassembled WGS sequence"/>
</dbReference>
<evidence type="ECO:0000313" key="3">
    <source>
        <dbReference type="EMBL" id="VFT97084.1"/>
    </source>
</evidence>
<reference evidence="2" key="2">
    <citation type="submission" date="2019-06" db="EMBL/GenBank/DDBJ databases">
        <title>Genomics analysis of Aphanomyces spp. identifies a new class of oomycete effector associated with host adaptation.</title>
        <authorList>
            <person name="Gaulin E."/>
        </authorList>
    </citation>
    <scope>NUCLEOTIDE SEQUENCE</scope>
    <source>
        <strain evidence="2">CBS 578.67</strain>
    </source>
</reference>
<organism evidence="3 4">
    <name type="scientific">Aphanomyces stellatus</name>
    <dbReference type="NCBI Taxonomy" id="120398"/>
    <lineage>
        <taxon>Eukaryota</taxon>
        <taxon>Sar</taxon>
        <taxon>Stramenopiles</taxon>
        <taxon>Oomycota</taxon>
        <taxon>Saprolegniomycetes</taxon>
        <taxon>Saprolegniales</taxon>
        <taxon>Verrucalvaceae</taxon>
        <taxon>Aphanomyces</taxon>
    </lineage>
</organism>
<dbReference type="Pfam" id="PF12146">
    <property type="entry name" value="Hydrolase_4"/>
    <property type="match status" value="1"/>
</dbReference>
<dbReference type="OrthoDB" id="2498029at2759"/>